<organism evidence="2 3">
    <name type="scientific">Thermocrispum agreste</name>
    <dbReference type="NCBI Taxonomy" id="37925"/>
    <lineage>
        <taxon>Bacteria</taxon>
        <taxon>Bacillati</taxon>
        <taxon>Actinomycetota</taxon>
        <taxon>Actinomycetes</taxon>
        <taxon>Pseudonocardiales</taxon>
        <taxon>Pseudonocardiaceae</taxon>
        <taxon>Thermocrispum</taxon>
    </lineage>
</organism>
<evidence type="ECO:0000313" key="3">
    <source>
        <dbReference type="Proteomes" id="UP000249324"/>
    </source>
</evidence>
<sequence length="149" mass="16462">MTRPTVTDTKDNIAKVREQVNSAFEQVRTPLLAALGAGNLATKAVVDTVHKARERAGEGREGVRKTIDEAGEGLRKAIDEARKAAEDLRGSGDFSELRSKLTADELRKLVDEYSESARKLYDKLAEAGEEAWDQLLAQPQVRNTLEQLQ</sequence>
<evidence type="ECO:0000256" key="1">
    <source>
        <dbReference type="SAM" id="Coils"/>
    </source>
</evidence>
<feature type="non-terminal residue" evidence="2">
    <location>
        <position position="149"/>
    </location>
</feature>
<protein>
    <submittedName>
        <fullName evidence="2">Uncharacterized protein</fullName>
    </submittedName>
</protein>
<gene>
    <name evidence="2" type="ORF">DIU77_017845</name>
</gene>
<name>A0ABD6FJP5_9PSEU</name>
<dbReference type="Proteomes" id="UP000249324">
    <property type="component" value="Unassembled WGS sequence"/>
</dbReference>
<reference evidence="2 3" key="1">
    <citation type="journal article" date="2021" name="BMC Genomics">
        <title>Genome-resolved metagenome and metatranscriptome analyses of thermophilic composting reveal key bacterial players and their metabolic interactions.</title>
        <authorList>
            <person name="Braga L.P.P."/>
            <person name="Pereira R.V."/>
            <person name="Martins L.F."/>
            <person name="Moura L.M.S."/>
            <person name="Sanchez F.B."/>
            <person name="Patane J.S.L."/>
            <person name="da Silva A.M."/>
            <person name="Setubal J.C."/>
        </authorList>
    </citation>
    <scope>NUCLEOTIDE SEQUENCE [LARGE SCALE GENOMIC DNA]</scope>
    <source>
        <strain evidence="2">ZC4RG45</strain>
    </source>
</reference>
<evidence type="ECO:0000313" key="2">
    <source>
        <dbReference type="EMBL" id="MFO7194108.1"/>
    </source>
</evidence>
<proteinExistence type="predicted"/>
<comment type="caution">
    <text evidence="2">The sequence shown here is derived from an EMBL/GenBank/DDBJ whole genome shotgun (WGS) entry which is preliminary data.</text>
</comment>
<keyword evidence="1" id="KW-0175">Coiled coil</keyword>
<feature type="coiled-coil region" evidence="1">
    <location>
        <begin position="103"/>
        <end position="130"/>
    </location>
</feature>
<accession>A0ABD6FJP5</accession>
<dbReference type="EMBL" id="QGUI02000351">
    <property type="protein sequence ID" value="MFO7194108.1"/>
    <property type="molecule type" value="Genomic_DNA"/>
</dbReference>
<dbReference type="AlphaFoldDB" id="A0ABD6FJP5"/>